<accession>A0A8J7WN10</accession>
<keyword evidence="2" id="KW-1185">Reference proteome</keyword>
<evidence type="ECO:0000313" key="1">
    <source>
        <dbReference type="EMBL" id="MBS2965381.1"/>
    </source>
</evidence>
<dbReference type="EMBL" id="JAGSXH010000081">
    <property type="protein sequence ID" value="MBS2965381.1"/>
    <property type="molecule type" value="Genomic_DNA"/>
</dbReference>
<dbReference type="Pfam" id="PF12532">
    <property type="entry name" value="DUF3732"/>
    <property type="match status" value="1"/>
</dbReference>
<organism evidence="1 2">
    <name type="scientific">Actinocrinis puniceicyclus</name>
    <dbReference type="NCBI Taxonomy" id="977794"/>
    <lineage>
        <taxon>Bacteria</taxon>
        <taxon>Bacillati</taxon>
        <taxon>Actinomycetota</taxon>
        <taxon>Actinomycetes</taxon>
        <taxon>Catenulisporales</taxon>
        <taxon>Actinospicaceae</taxon>
        <taxon>Actinocrinis</taxon>
    </lineage>
</organism>
<dbReference type="InterPro" id="IPR022205">
    <property type="entry name" value="DUF3732"/>
</dbReference>
<dbReference type="AlphaFoldDB" id="A0A8J7WN10"/>
<dbReference type="Proteomes" id="UP000677913">
    <property type="component" value="Unassembled WGS sequence"/>
</dbReference>
<evidence type="ECO:0000313" key="2">
    <source>
        <dbReference type="Proteomes" id="UP000677913"/>
    </source>
</evidence>
<name>A0A8J7WN10_9ACTN</name>
<gene>
    <name evidence="1" type="ORF">KGA66_20185</name>
</gene>
<comment type="caution">
    <text evidence="1">The sequence shown here is derived from an EMBL/GenBank/DDBJ whole genome shotgun (WGS) entry which is preliminary data.</text>
</comment>
<reference evidence="1" key="1">
    <citation type="submission" date="2021-04" db="EMBL/GenBank/DDBJ databases">
        <title>Genome based classification of Actinospica acidithermotolerans sp. nov., an actinobacterium isolated from an Indonesian hot spring.</title>
        <authorList>
            <person name="Kusuma A.B."/>
            <person name="Putra K.E."/>
            <person name="Nafisah S."/>
            <person name="Loh J."/>
            <person name="Nouioui I."/>
            <person name="Goodfellow M."/>
        </authorList>
    </citation>
    <scope>NUCLEOTIDE SEQUENCE</scope>
    <source>
        <strain evidence="1">DSM 45618</strain>
    </source>
</reference>
<proteinExistence type="predicted"/>
<protein>
    <submittedName>
        <fullName evidence="1">DUF3732 domain-containing protein</fullName>
    </submittedName>
</protein>
<sequence>MQIIVSDHANLSEPWFQNSVRHNWRDGEALIPASWIETPDQQ</sequence>